<dbReference type="InterPro" id="IPR000184">
    <property type="entry name" value="Bac_surfAg_D15"/>
</dbReference>
<proteinExistence type="predicted"/>
<dbReference type="PANTHER" id="PTHR12815:SF42">
    <property type="entry name" value="BACTERIAL SURFACE ANTIGEN (D15) DOMAIN-CONTAINING PROTEIN"/>
    <property type="match status" value="1"/>
</dbReference>
<evidence type="ECO:0000313" key="6">
    <source>
        <dbReference type="EMBL" id="OWV33511.1"/>
    </source>
</evidence>
<keyword evidence="4" id="KW-0732">Signal</keyword>
<evidence type="ECO:0000259" key="5">
    <source>
        <dbReference type="Pfam" id="PF01103"/>
    </source>
</evidence>
<dbReference type="OrthoDB" id="9769707at2"/>
<dbReference type="AlphaFoldDB" id="A0A219B5F4"/>
<organism evidence="6 7">
    <name type="scientific">Pacificimonas flava</name>
    <dbReference type="NCBI Taxonomy" id="1234595"/>
    <lineage>
        <taxon>Bacteria</taxon>
        <taxon>Pseudomonadati</taxon>
        <taxon>Pseudomonadota</taxon>
        <taxon>Alphaproteobacteria</taxon>
        <taxon>Sphingomonadales</taxon>
        <taxon>Sphingosinicellaceae</taxon>
        <taxon>Pacificimonas</taxon>
    </lineage>
</organism>
<keyword evidence="2" id="KW-1134">Transmembrane beta strand</keyword>
<dbReference type="PANTHER" id="PTHR12815">
    <property type="entry name" value="SORTING AND ASSEMBLY MACHINERY SAMM50 PROTEIN FAMILY MEMBER"/>
    <property type="match status" value="1"/>
</dbReference>
<dbReference type="Pfam" id="PF01103">
    <property type="entry name" value="Omp85"/>
    <property type="match status" value="1"/>
</dbReference>
<comment type="subcellular location">
    <subcellularLocation>
        <location evidence="1">Membrane</location>
    </subcellularLocation>
</comment>
<accession>A0A219B5F4</accession>
<dbReference type="Gene3D" id="3.10.20.310">
    <property type="entry name" value="membrane protein fhac"/>
    <property type="match status" value="1"/>
</dbReference>
<keyword evidence="7" id="KW-1185">Reference proteome</keyword>
<dbReference type="GO" id="GO:0019867">
    <property type="term" value="C:outer membrane"/>
    <property type="evidence" value="ECO:0007669"/>
    <property type="project" value="InterPro"/>
</dbReference>
<comment type="caution">
    <text evidence="6">The sequence shown here is derived from an EMBL/GenBank/DDBJ whole genome shotgun (WGS) entry which is preliminary data.</text>
</comment>
<sequence>MFRRFLISVSLAAGVPVSASAQEPAPVPAPSEAEMDALLPERQVEAAGEAGSAQPIRYIVQTGTLARLGLEEEFRELSLLLGEELATGQAELNRRLRIDAETIRTLLQERGYYDALVTADFVGAVDGGRVELKIDEGPLYSFSDVSPPQLDIEVGDPVDSSDVFAAVETLRERVRADGYAFAEIGDPQVVVDHETATASLSVPFAPGSPSRFGRVIAKTGTALPFSAEHAAEIARFEPGDPYSPLLVEDLRRALLATGLMGSLEIDEQRAVADDTDGGEAASVVDIAIATTQAPPRTISGQLSYDSEDGARLQGSWQHRNLVRPEGALTLSAILSEQQWEAGSELRFSNWRARDHSLALRAAAFSEDRDAFFNRGGLLGVAYARETDIIWQKRWTWRIGLEGLFTQERDRSSDSVLRDYVIAAMPARLAYDGTDDLLDPTRGIRLEGLLTPEASFRGESFAYALTQVGASGYLPVSGNTVLALRGLMASIAGSSRRDIAPSRRLYAGGGGSVRGFGYQDVGPKDEDGDPLGGRSKIEGSAEARVRFGTLGAALFVDAGQVYTSTTPGFDDIRFGIGGGLRYFTSFGPVRADVAFPLDRRTGDAQVAFYVSLGQAF</sequence>
<protein>
    <recommendedName>
        <fullName evidence="5">Bacterial surface antigen (D15) domain-containing protein</fullName>
    </recommendedName>
</protein>
<keyword evidence="2" id="KW-0812">Transmembrane</keyword>
<dbReference type="EMBL" id="NFZT01000001">
    <property type="protein sequence ID" value="OWV33511.1"/>
    <property type="molecule type" value="Genomic_DNA"/>
</dbReference>
<feature type="signal peptide" evidence="4">
    <location>
        <begin position="1"/>
        <end position="21"/>
    </location>
</feature>
<feature type="domain" description="Bacterial surface antigen (D15)" evidence="5">
    <location>
        <begin position="375"/>
        <end position="615"/>
    </location>
</feature>
<dbReference type="Gene3D" id="2.40.160.50">
    <property type="entry name" value="membrane protein fhac: a member of the omp85/tpsb transporter family"/>
    <property type="match status" value="1"/>
</dbReference>
<gene>
    <name evidence="6" type="ORF">B5C34_08590</name>
</gene>
<keyword evidence="3" id="KW-0472">Membrane</keyword>
<evidence type="ECO:0000313" key="7">
    <source>
        <dbReference type="Proteomes" id="UP000198462"/>
    </source>
</evidence>
<evidence type="ECO:0000256" key="2">
    <source>
        <dbReference type="ARBA" id="ARBA00022452"/>
    </source>
</evidence>
<reference evidence="7" key="1">
    <citation type="submission" date="2017-05" db="EMBL/GenBank/DDBJ databases">
        <authorList>
            <person name="Lin X."/>
        </authorList>
    </citation>
    <scope>NUCLEOTIDE SEQUENCE [LARGE SCALE GENOMIC DNA]</scope>
    <source>
        <strain evidence="7">JLT2012</strain>
    </source>
</reference>
<dbReference type="RefSeq" id="WP_088712284.1">
    <property type="nucleotide sequence ID" value="NZ_NFZT01000001.1"/>
</dbReference>
<feature type="chain" id="PRO_5012217083" description="Bacterial surface antigen (D15) domain-containing protein" evidence="4">
    <location>
        <begin position="22"/>
        <end position="615"/>
    </location>
</feature>
<evidence type="ECO:0000256" key="1">
    <source>
        <dbReference type="ARBA" id="ARBA00004370"/>
    </source>
</evidence>
<evidence type="ECO:0000256" key="4">
    <source>
        <dbReference type="SAM" id="SignalP"/>
    </source>
</evidence>
<dbReference type="InterPro" id="IPR039910">
    <property type="entry name" value="D15-like"/>
</dbReference>
<name>A0A219B5F4_9SPHN</name>
<evidence type="ECO:0000256" key="3">
    <source>
        <dbReference type="ARBA" id="ARBA00023136"/>
    </source>
</evidence>
<dbReference type="Proteomes" id="UP000198462">
    <property type="component" value="Unassembled WGS sequence"/>
</dbReference>